<dbReference type="FunFam" id="1.10.287.100:FF:000001">
    <property type="entry name" value="Transcription initiation factor IIA subunit"/>
    <property type="match status" value="1"/>
</dbReference>
<dbReference type="KEGG" id="aplc:110985008"/>
<keyword evidence="4" id="KW-0804">Transcription</keyword>
<dbReference type="Proteomes" id="UP000694845">
    <property type="component" value="Unplaced"/>
</dbReference>
<comment type="subcellular location">
    <subcellularLocation>
        <location evidence="1">Nucleus</location>
    </subcellularLocation>
</comment>
<dbReference type="Pfam" id="PF03153">
    <property type="entry name" value="TFIIA"/>
    <property type="match status" value="2"/>
</dbReference>
<gene>
    <name evidence="8" type="primary">LOC110985008</name>
</gene>
<feature type="region of interest" description="Disordered" evidence="6">
    <location>
        <begin position="91"/>
        <end position="122"/>
    </location>
</feature>
<dbReference type="InterPro" id="IPR004855">
    <property type="entry name" value="TFIIA_asu/bsu"/>
</dbReference>
<dbReference type="SMART" id="SM01371">
    <property type="entry name" value="TFIIA"/>
    <property type="match status" value="1"/>
</dbReference>
<dbReference type="Gene3D" id="2.30.18.10">
    <property type="entry name" value="Transcription factor IIA (TFIIA), beta-barrel domain"/>
    <property type="match status" value="1"/>
</dbReference>
<dbReference type="FunFam" id="2.30.18.10:FF:000002">
    <property type="entry name" value="Transcription initiation factor IIA subunit 1"/>
    <property type="match status" value="1"/>
</dbReference>
<evidence type="ECO:0000256" key="4">
    <source>
        <dbReference type="ARBA" id="ARBA00023163"/>
    </source>
</evidence>
<feature type="region of interest" description="Disordered" evidence="6">
    <location>
        <begin position="274"/>
        <end position="327"/>
    </location>
</feature>
<dbReference type="GeneID" id="110985008"/>
<evidence type="ECO:0000256" key="3">
    <source>
        <dbReference type="ARBA" id="ARBA00023015"/>
    </source>
</evidence>
<evidence type="ECO:0000256" key="5">
    <source>
        <dbReference type="ARBA" id="ARBA00023242"/>
    </source>
</evidence>
<dbReference type="GO" id="GO:0006367">
    <property type="term" value="P:transcription initiation at RNA polymerase II promoter"/>
    <property type="evidence" value="ECO:0007669"/>
    <property type="project" value="InterPro"/>
</dbReference>
<dbReference type="GO" id="GO:0005672">
    <property type="term" value="C:transcription factor TFIIA complex"/>
    <property type="evidence" value="ECO:0007669"/>
    <property type="project" value="InterPro"/>
</dbReference>
<evidence type="ECO:0000256" key="2">
    <source>
        <dbReference type="ARBA" id="ARBA00010059"/>
    </source>
</evidence>
<keyword evidence="5" id="KW-0539">Nucleus</keyword>
<organism evidence="7 8">
    <name type="scientific">Acanthaster planci</name>
    <name type="common">Crown-of-thorns starfish</name>
    <dbReference type="NCBI Taxonomy" id="133434"/>
    <lineage>
        <taxon>Eukaryota</taxon>
        <taxon>Metazoa</taxon>
        <taxon>Echinodermata</taxon>
        <taxon>Eleutherozoa</taxon>
        <taxon>Asterozoa</taxon>
        <taxon>Asteroidea</taxon>
        <taxon>Valvatacea</taxon>
        <taxon>Valvatida</taxon>
        <taxon>Acanthasteridae</taxon>
        <taxon>Acanthaster</taxon>
    </lineage>
</organism>
<dbReference type="OrthoDB" id="6275927at2759"/>
<feature type="compositionally biased region" description="Low complexity" evidence="6">
    <location>
        <begin position="112"/>
        <end position="122"/>
    </location>
</feature>
<dbReference type="Gene3D" id="1.10.287.100">
    <property type="match status" value="1"/>
</dbReference>
<feature type="compositionally biased region" description="Acidic residues" evidence="6">
    <location>
        <begin position="278"/>
        <end position="327"/>
    </location>
</feature>
<reference evidence="8" key="1">
    <citation type="submission" date="2025-08" db="UniProtKB">
        <authorList>
            <consortium name="RefSeq"/>
        </authorList>
    </citation>
    <scope>IDENTIFICATION</scope>
</reference>
<evidence type="ECO:0000313" key="8">
    <source>
        <dbReference type="RefSeq" id="XP_022101379.1"/>
    </source>
</evidence>
<evidence type="ECO:0000313" key="7">
    <source>
        <dbReference type="Proteomes" id="UP000694845"/>
    </source>
</evidence>
<evidence type="ECO:0000256" key="1">
    <source>
        <dbReference type="ARBA" id="ARBA00004123"/>
    </source>
</evidence>
<feature type="compositionally biased region" description="Low complexity" evidence="6">
    <location>
        <begin position="246"/>
        <end position="255"/>
    </location>
</feature>
<protein>
    <submittedName>
        <fullName evidence="8">Transcription initiation factor IIA subunit 1-like isoform X1</fullName>
    </submittedName>
</protein>
<proteinExistence type="inferred from homology"/>
<evidence type="ECO:0000256" key="6">
    <source>
        <dbReference type="SAM" id="MobiDB-lite"/>
    </source>
</evidence>
<keyword evidence="3" id="KW-0805">Transcription regulation</keyword>
<sequence>MITINTSHCVPYLLQNVSKNNILAIVKSGSVFVIKYTPISHLYQYKLYKSVMDDVITNVREAFLDEGVDEQVLQELKQIWESKLMMTKAVDLTPQPLPQTEDSSRQREKARGGASSSGSGHLPAQLQLQAQQRTAAVGSSVPQQQGSQAFQISGATTQLSSSAAAATLAFQQGVLQLPHQLTTLPAGLTLAQPQAGGTQTFPAYTLSQPHGALQAGAYQAVLPNGQTVMIHPSPQTTQTQPPPPQQQQQQQQSQQAPGTINLTTVQARVLQVDGANDTSDEEEDEEEEEDNENEDEENEDNEYANDVEEESLNSDDDVSDEDPEELFETENVVVCQYDKINRSRNRWKFHLKNGIMNLKGRDYVFFKASGDANW</sequence>
<dbReference type="InterPro" id="IPR009088">
    <property type="entry name" value="TFIIA_b-brl"/>
</dbReference>
<comment type="similarity">
    <text evidence="2">Belongs to the TFIIA subunit 1 family.</text>
</comment>
<dbReference type="SUPFAM" id="SSF47396">
    <property type="entry name" value="Transcription factor IIA (TFIIA), alpha-helical domain"/>
    <property type="match status" value="1"/>
</dbReference>
<accession>A0A8B7Z6W0</accession>
<dbReference type="PANTHER" id="PTHR12694:SF8">
    <property type="entry name" value="TRANSCRIPTION INITIATION FACTOR IIA SUBUNIT 1"/>
    <property type="match status" value="1"/>
</dbReference>
<dbReference type="SUPFAM" id="SSF50784">
    <property type="entry name" value="Transcription factor IIA (TFIIA), beta-barrel domain"/>
    <property type="match status" value="1"/>
</dbReference>
<dbReference type="AlphaFoldDB" id="A0A8B7Z6W0"/>
<feature type="region of interest" description="Disordered" evidence="6">
    <location>
        <begin position="228"/>
        <end position="256"/>
    </location>
</feature>
<name>A0A8B7Z6W0_ACAPL</name>
<dbReference type="PANTHER" id="PTHR12694">
    <property type="entry name" value="TRANSCRIPTION INITIATION FACTOR IIA SUBUNIT 1"/>
    <property type="match status" value="1"/>
</dbReference>
<dbReference type="CDD" id="cd07976">
    <property type="entry name" value="TFIIA_alpha_beta_like"/>
    <property type="match status" value="2"/>
</dbReference>
<feature type="compositionally biased region" description="Basic and acidic residues" evidence="6">
    <location>
        <begin position="102"/>
        <end position="111"/>
    </location>
</feature>
<keyword evidence="7" id="KW-1185">Reference proteome</keyword>
<dbReference type="RefSeq" id="XP_022101379.1">
    <property type="nucleotide sequence ID" value="XM_022245687.1"/>
</dbReference>